<sequence length="263" mass="29311">MVKALLNCVSFGVFWDRVKAACMDIMKTICCCGGEDNDGLPYERFFDDSSVTPVRRDDSRLNGRGVDEVDSAGLDASRKTVKSKEEQEEEALNRILENTQHNIIDVSHLDGMTLNTAEYLARAQAYEEAIRTHDQNVSRGANGLPRSPSRHGRRLLEDCGNRVADWLGRPGPTRETYAEIQQLTAEMYEAVHQGFQIQHKTDLVVYMDISSGESAAPKSSTIVQSWSSTQCPVQHVFTQTIGNIYPSKPLSRVTPPFNRFPGG</sequence>
<evidence type="ECO:0000256" key="3">
    <source>
        <dbReference type="ARBA" id="ARBA00010861"/>
    </source>
</evidence>
<dbReference type="GO" id="GO:0071986">
    <property type="term" value="C:Ragulator complex"/>
    <property type="evidence" value="ECO:0007669"/>
    <property type="project" value="InterPro"/>
</dbReference>
<evidence type="ECO:0000256" key="1">
    <source>
        <dbReference type="ARBA" id="ARBA00004122"/>
    </source>
</evidence>
<evidence type="ECO:0000313" key="16">
    <source>
        <dbReference type="WBParaSite" id="HPBE_0000527701-mRNA-1"/>
    </source>
</evidence>
<keyword evidence="9" id="KW-0458">Lysosome</keyword>
<dbReference type="GO" id="GO:0032008">
    <property type="term" value="P:positive regulation of TOR signaling"/>
    <property type="evidence" value="ECO:0007669"/>
    <property type="project" value="InterPro"/>
</dbReference>
<evidence type="ECO:0000256" key="5">
    <source>
        <dbReference type="ARBA" id="ARBA00022707"/>
    </source>
</evidence>
<gene>
    <name evidence="14" type="ORF">HPBE_LOCUS5278</name>
</gene>
<evidence type="ECO:0000256" key="11">
    <source>
        <dbReference type="ARBA" id="ARBA00032695"/>
    </source>
</evidence>
<evidence type="ECO:0000256" key="10">
    <source>
        <dbReference type="ARBA" id="ARBA00023288"/>
    </source>
</evidence>
<keyword evidence="15" id="KW-1185">Reference proteome</keyword>
<dbReference type="PANTHER" id="PTHR13401:SF2">
    <property type="entry name" value="RAGULATOR COMPLEX PROTEIN LAMTOR1"/>
    <property type="match status" value="1"/>
</dbReference>
<evidence type="ECO:0000256" key="9">
    <source>
        <dbReference type="ARBA" id="ARBA00023228"/>
    </source>
</evidence>
<evidence type="ECO:0000256" key="2">
    <source>
        <dbReference type="ARBA" id="ARBA00004577"/>
    </source>
</evidence>
<evidence type="ECO:0000256" key="8">
    <source>
        <dbReference type="ARBA" id="ARBA00023139"/>
    </source>
</evidence>
<dbReference type="GO" id="GO:0043410">
    <property type="term" value="P:positive regulation of MAPK cascade"/>
    <property type="evidence" value="ECO:0007669"/>
    <property type="project" value="InterPro"/>
</dbReference>
<evidence type="ECO:0000256" key="7">
    <source>
        <dbReference type="ARBA" id="ARBA00023136"/>
    </source>
</evidence>
<dbReference type="InterPro" id="IPR028209">
    <property type="entry name" value="LAMTOR1/MEH1"/>
</dbReference>
<dbReference type="GO" id="GO:0031902">
    <property type="term" value="C:late endosome membrane"/>
    <property type="evidence" value="ECO:0007669"/>
    <property type="project" value="UniProtKB-SubCell"/>
</dbReference>
<dbReference type="AlphaFoldDB" id="A0A3P7WTD5"/>
<dbReference type="GO" id="GO:0007040">
    <property type="term" value="P:lysosome organization"/>
    <property type="evidence" value="ECO:0007669"/>
    <property type="project" value="InterPro"/>
</dbReference>
<reference evidence="16" key="2">
    <citation type="submission" date="2019-09" db="UniProtKB">
        <authorList>
            <consortium name="WormBaseParasite"/>
        </authorList>
    </citation>
    <scope>IDENTIFICATION</scope>
</reference>
<dbReference type="GO" id="GO:0045121">
    <property type="term" value="C:membrane raft"/>
    <property type="evidence" value="ECO:0007669"/>
    <property type="project" value="InterPro"/>
</dbReference>
<reference evidence="14 15" key="1">
    <citation type="submission" date="2018-11" db="EMBL/GenBank/DDBJ databases">
        <authorList>
            <consortium name="Pathogen Informatics"/>
        </authorList>
    </citation>
    <scope>NUCLEOTIDE SEQUENCE [LARGE SCALE GENOMIC DNA]</scope>
</reference>
<name>A0A3P7WTD5_HELPZ</name>
<keyword evidence="7" id="KW-0472">Membrane</keyword>
<dbReference type="EMBL" id="UZAH01025444">
    <property type="protein sequence ID" value="VDO64006.1"/>
    <property type="molecule type" value="Genomic_DNA"/>
</dbReference>
<keyword evidence="10" id="KW-0449">Lipoprotein</keyword>
<dbReference type="WBParaSite" id="HPBE_0000527701-mRNA-1">
    <property type="protein sequence ID" value="HPBE_0000527701-mRNA-1"/>
    <property type="gene ID" value="HPBE_0000527701"/>
</dbReference>
<evidence type="ECO:0000256" key="13">
    <source>
        <dbReference type="SAM" id="SignalP"/>
    </source>
</evidence>
<dbReference type="GO" id="GO:0005085">
    <property type="term" value="F:guanyl-nucleotide exchange factor activity"/>
    <property type="evidence" value="ECO:0007669"/>
    <property type="project" value="TreeGrafter"/>
</dbReference>
<dbReference type="GO" id="GO:0060090">
    <property type="term" value="F:molecular adaptor activity"/>
    <property type="evidence" value="ECO:0007669"/>
    <property type="project" value="TreeGrafter"/>
</dbReference>
<keyword evidence="6" id="KW-0967">Endosome</keyword>
<protein>
    <recommendedName>
        <fullName evidence="4">Ragulator complex protein LAMTOR1</fullName>
    </recommendedName>
    <alternativeName>
        <fullName evidence="11">Late endosomal/lysosomal adaptor and MAPK and MTOR activator 1</fullName>
    </alternativeName>
</protein>
<dbReference type="Pfam" id="PF15454">
    <property type="entry name" value="LAMTOR"/>
    <property type="match status" value="1"/>
</dbReference>
<evidence type="ECO:0000313" key="14">
    <source>
        <dbReference type="EMBL" id="VDO64006.1"/>
    </source>
</evidence>
<evidence type="ECO:0000256" key="6">
    <source>
        <dbReference type="ARBA" id="ARBA00022753"/>
    </source>
</evidence>
<dbReference type="GO" id="GO:0071230">
    <property type="term" value="P:cellular response to amino acid stimulus"/>
    <property type="evidence" value="ECO:0007669"/>
    <property type="project" value="InterPro"/>
</dbReference>
<dbReference type="GO" id="GO:0005765">
    <property type="term" value="C:lysosomal membrane"/>
    <property type="evidence" value="ECO:0007669"/>
    <property type="project" value="UniProtKB-SubCell"/>
</dbReference>
<evidence type="ECO:0000313" key="15">
    <source>
        <dbReference type="Proteomes" id="UP000050761"/>
    </source>
</evidence>
<feature type="region of interest" description="Disordered" evidence="12">
    <location>
        <begin position="56"/>
        <end position="84"/>
    </location>
</feature>
<keyword evidence="8" id="KW-0564">Palmitate</keyword>
<proteinExistence type="inferred from homology"/>
<comment type="similarity">
    <text evidence="3">Belongs to the LAMTOR1 family.</text>
</comment>
<evidence type="ECO:0000256" key="4">
    <source>
        <dbReference type="ARBA" id="ARBA00016099"/>
    </source>
</evidence>
<dbReference type="GO" id="GO:0042632">
    <property type="term" value="P:cholesterol homeostasis"/>
    <property type="evidence" value="ECO:0007669"/>
    <property type="project" value="InterPro"/>
</dbReference>
<dbReference type="GO" id="GO:0016197">
    <property type="term" value="P:endosomal transport"/>
    <property type="evidence" value="ECO:0007669"/>
    <property type="project" value="InterPro"/>
</dbReference>
<organism evidence="14">
    <name type="scientific">Heligmosomoides polygyrus</name>
    <name type="common">Parasitic roundworm</name>
    <dbReference type="NCBI Taxonomy" id="6339"/>
    <lineage>
        <taxon>Eukaryota</taxon>
        <taxon>Metazoa</taxon>
        <taxon>Ecdysozoa</taxon>
        <taxon>Nematoda</taxon>
        <taxon>Chromadorea</taxon>
        <taxon>Rhabditida</taxon>
        <taxon>Rhabditina</taxon>
        <taxon>Rhabditomorpha</taxon>
        <taxon>Strongyloidea</taxon>
        <taxon>Heligmosomidae</taxon>
        <taxon>Heligmosomoides</taxon>
    </lineage>
</organism>
<evidence type="ECO:0000256" key="12">
    <source>
        <dbReference type="SAM" id="MobiDB-lite"/>
    </source>
</evidence>
<dbReference type="GO" id="GO:0001919">
    <property type="term" value="P:regulation of receptor recycling"/>
    <property type="evidence" value="ECO:0007669"/>
    <property type="project" value="InterPro"/>
</dbReference>
<dbReference type="PANTHER" id="PTHR13401">
    <property type="entry name" value="RAGULATOR COMPLEX PROTEIN LAMTOR1"/>
    <property type="match status" value="1"/>
</dbReference>
<accession>A0A3P7WTD5</accession>
<feature type="chain" id="PRO_5044596472" description="Ragulator complex protein LAMTOR1" evidence="13">
    <location>
        <begin position="21"/>
        <end position="263"/>
    </location>
</feature>
<dbReference type="Proteomes" id="UP000050761">
    <property type="component" value="Unassembled WGS sequence"/>
</dbReference>
<comment type="subcellular location">
    <subcellularLocation>
        <location evidence="2">Late endosome membrane</location>
        <topology evidence="2">Lipid-anchor</topology>
        <orientation evidence="2">Cytoplasmic side</orientation>
    </subcellularLocation>
    <subcellularLocation>
        <location evidence="1">Lysosome membrane</location>
        <topology evidence="1">Lipid-anchor</topology>
        <orientation evidence="1">Cytoplasmic side</orientation>
    </subcellularLocation>
</comment>
<keyword evidence="13" id="KW-0732">Signal</keyword>
<feature type="signal peptide" evidence="13">
    <location>
        <begin position="1"/>
        <end position="20"/>
    </location>
</feature>
<feature type="compositionally biased region" description="Basic and acidic residues" evidence="12">
    <location>
        <begin position="56"/>
        <end position="67"/>
    </location>
</feature>
<keyword evidence="5" id="KW-0519">Myristate</keyword>
<dbReference type="OrthoDB" id="5562028at2759"/>